<sequence length="695" mass="78799">MFSIVNPEPNGNSLRPVDVAAMVEANREMLEIIEQTTVKKILAIYTKYKNKLDCFHVAFSGGKDSCVLLDLVKKALPKGSFVVVFGDTGMEFPDTYEVIRKTEKQCVKDEIPFYVAKSHLNPKESWELFGPPSRALRWCCSVHKSTPQTLKLREVTGKEDFIGLDFVGVRAQESVARSTYKYENYGAKQKGQFSHNSILEWTSAEVWLYIYANDLLINEAYKKGNGRAGCLFCPMSGGTSDYLRRASYPKEIDSYINLIKNTYDEDKRKKSNTESYILNGGWNARKNGRELSNNTFRCIEKTTNGILKITITAPDSDWLEWIKTLGDLHGENGDYYVQFDGECIRFSVKATKNGYIVTIPEVVLKDRPAFGKIFRQVFRKASYCKGCRVCETNCRNGCISFVNGKVRINNCIRCHECHAIDSGCLLFHSLRHPQGGGKPMKSLNSFADHAPKPEWLRSFFGLKDAFFSEHTLGPMMFDMFRRFLRDASLNEKNHFTPFAEFISQIGWETDTAQGLILINLVAENPQMEWYVINLDVGRPYARQVVEDMLTAVDIKPKDAKSIAKSYKRLVETPLGTSLHWGFVTEDGDLVRTKCSVGDPRVVLYGLFKFAEKCNDYKEFTLATLLNDSIDRDGISPTRIFGLDRDDMTPILLGLSAKYPEFITASFTHDLEKITLAKDKSSQDVLDLFKEEAANG</sequence>
<protein>
    <submittedName>
        <fullName evidence="2">Phosphoadenosine phosphosulfate reductase family protein</fullName>
    </submittedName>
</protein>
<dbReference type="GO" id="GO:0003824">
    <property type="term" value="F:catalytic activity"/>
    <property type="evidence" value="ECO:0007669"/>
    <property type="project" value="InterPro"/>
</dbReference>
<dbReference type="EMBL" id="JABXWR010000001">
    <property type="protein sequence ID" value="NVO66930.1"/>
    <property type="molecule type" value="Genomic_DNA"/>
</dbReference>
<dbReference type="Pfam" id="PF01507">
    <property type="entry name" value="PAPS_reduct"/>
    <property type="match status" value="1"/>
</dbReference>
<evidence type="ECO:0000259" key="1">
    <source>
        <dbReference type="PROSITE" id="PS51379"/>
    </source>
</evidence>
<feature type="domain" description="4Fe-4S ferredoxin-type" evidence="1">
    <location>
        <begin position="375"/>
        <end position="404"/>
    </location>
</feature>
<dbReference type="InterPro" id="IPR017896">
    <property type="entry name" value="4Fe4S_Fe-S-bd"/>
</dbReference>
<gene>
    <name evidence="2" type="ORF">HWN36_06325</name>
</gene>
<dbReference type="PANTHER" id="PTHR43196:SF2">
    <property type="entry name" value="PHOSPHOADENOSINE PHOSPHOSULFATE REDUCTASE"/>
    <property type="match status" value="1"/>
</dbReference>
<organism evidence="2 3">
    <name type="scientific">Methanofollis tationis</name>
    <dbReference type="NCBI Taxonomy" id="81417"/>
    <lineage>
        <taxon>Archaea</taxon>
        <taxon>Methanobacteriati</taxon>
        <taxon>Methanobacteriota</taxon>
        <taxon>Stenosarchaea group</taxon>
        <taxon>Methanomicrobia</taxon>
        <taxon>Methanomicrobiales</taxon>
        <taxon>Methanomicrobiaceae</taxon>
        <taxon>Methanofollis</taxon>
    </lineage>
</organism>
<name>A0A7K4HPU8_9EURY</name>
<dbReference type="OrthoDB" id="5817at2157"/>
<dbReference type="PANTHER" id="PTHR43196">
    <property type="entry name" value="SULFATE ADENYLYLTRANSFERASE SUBUNIT 2"/>
    <property type="match status" value="1"/>
</dbReference>
<dbReference type="AlphaFoldDB" id="A0A7K4HPU8"/>
<evidence type="ECO:0000313" key="2">
    <source>
        <dbReference type="EMBL" id="NVO66930.1"/>
    </source>
</evidence>
<keyword evidence="3" id="KW-1185">Reference proteome</keyword>
<dbReference type="RefSeq" id="WP_176788576.1">
    <property type="nucleotide sequence ID" value="NZ_JABXWR010000001.1"/>
</dbReference>
<comment type="caution">
    <text evidence="2">The sequence shown here is derived from an EMBL/GenBank/DDBJ whole genome shotgun (WGS) entry which is preliminary data.</text>
</comment>
<evidence type="ECO:0000313" key="3">
    <source>
        <dbReference type="Proteomes" id="UP000570823"/>
    </source>
</evidence>
<dbReference type="InterPro" id="IPR050128">
    <property type="entry name" value="Sulfate_adenylyltrnsfr_sub2"/>
</dbReference>
<dbReference type="InterPro" id="IPR014729">
    <property type="entry name" value="Rossmann-like_a/b/a_fold"/>
</dbReference>
<dbReference type="Gene3D" id="3.40.50.620">
    <property type="entry name" value="HUPs"/>
    <property type="match status" value="1"/>
</dbReference>
<reference evidence="2 3" key="1">
    <citation type="submission" date="2020-06" db="EMBL/GenBank/DDBJ databases">
        <title>Methanofollis fontis sp. nov., a methanogen isolated from marine sediments near a cold seep at Four-Way Closure Ridge offshore southwestern Taiwan.</title>
        <authorList>
            <person name="Chen S.-C."/>
            <person name="Teng N.-H."/>
            <person name="Lin Y.-S."/>
            <person name="Lai M.-C."/>
            <person name="Chen H.-H."/>
            <person name="Wang C.-C."/>
        </authorList>
    </citation>
    <scope>NUCLEOTIDE SEQUENCE [LARGE SCALE GENOMIC DNA]</scope>
    <source>
        <strain evidence="2 3">DSM 2702</strain>
    </source>
</reference>
<proteinExistence type="predicted"/>
<dbReference type="SUPFAM" id="SSF52402">
    <property type="entry name" value="Adenine nucleotide alpha hydrolases-like"/>
    <property type="match status" value="1"/>
</dbReference>
<dbReference type="PROSITE" id="PS51379">
    <property type="entry name" value="4FE4S_FER_2"/>
    <property type="match status" value="1"/>
</dbReference>
<accession>A0A7K4HPU8</accession>
<dbReference type="SUPFAM" id="SSF54862">
    <property type="entry name" value="4Fe-4S ferredoxins"/>
    <property type="match status" value="1"/>
</dbReference>
<dbReference type="InterPro" id="IPR002500">
    <property type="entry name" value="PAPS_reduct_dom"/>
</dbReference>
<dbReference type="Proteomes" id="UP000570823">
    <property type="component" value="Unassembled WGS sequence"/>
</dbReference>